<gene>
    <name evidence="1" type="ORF">NMY3_03647</name>
</gene>
<keyword evidence="2" id="KW-1185">Reference proteome</keyword>
<evidence type="ECO:0000313" key="2">
    <source>
        <dbReference type="Proteomes" id="UP000058925"/>
    </source>
</evidence>
<evidence type="ECO:0000313" key="1">
    <source>
        <dbReference type="EMBL" id="ALI37829.1"/>
    </source>
</evidence>
<dbReference type="Proteomes" id="UP000058925">
    <property type="component" value="Chromosome"/>
</dbReference>
<accession>A0A654M5G3</accession>
<organism evidence="1 2">
    <name type="scientific">Candidatus Nitrosocosmicus oleophilus</name>
    <dbReference type="NCBI Taxonomy" id="1353260"/>
    <lineage>
        <taxon>Archaea</taxon>
        <taxon>Nitrososphaerota</taxon>
        <taxon>Nitrososphaeria</taxon>
        <taxon>Nitrososphaerales</taxon>
        <taxon>Nitrososphaeraceae</taxon>
        <taxon>Candidatus Nitrosocosmicus</taxon>
    </lineage>
</organism>
<name>A0A654M5G3_9ARCH</name>
<sequence length="62" mass="7270">MSQKEWFSLMTLCVGGIHCTSSPIVYYEKAVYTIFDINFETIHIVKLKFDFNIKYSIIVTIE</sequence>
<dbReference type="KEGG" id="taa:NMY3_03647"/>
<proteinExistence type="predicted"/>
<dbReference type="AlphaFoldDB" id="A0A654M5G3"/>
<protein>
    <submittedName>
        <fullName evidence="1">Uncharacterized protein</fullName>
    </submittedName>
</protein>
<dbReference type="EMBL" id="CP012850">
    <property type="protein sequence ID" value="ALI37829.1"/>
    <property type="molecule type" value="Genomic_DNA"/>
</dbReference>
<reference evidence="2" key="1">
    <citation type="submission" date="2015-10" db="EMBL/GenBank/DDBJ databases">
        <title>Niche specialization of a soil ammonia-oxidizing archaeon, Candidatus Nitrosocosmicus oleophilus.</title>
        <authorList>
            <person name="Jung M.-Y."/>
            <person name="Rhee S.-K."/>
        </authorList>
    </citation>
    <scope>NUCLEOTIDE SEQUENCE [LARGE SCALE GENOMIC DNA]</scope>
    <source>
        <strain evidence="2">MY3</strain>
    </source>
</reference>